<dbReference type="STRING" id="1688.BCUN_0212"/>
<keyword evidence="2" id="KW-0472">Membrane</keyword>
<feature type="transmembrane region" description="Helical" evidence="2">
    <location>
        <begin position="106"/>
        <end position="130"/>
    </location>
</feature>
<accession>A0A087B3W7</accession>
<name>A0A087B3W7_9BIFI</name>
<dbReference type="Proteomes" id="UP000029067">
    <property type="component" value="Unassembled WGS sequence"/>
</dbReference>
<keyword evidence="2" id="KW-0812">Transmembrane</keyword>
<sequence length="150" mass="17375">MTDHPNRQNEADRAIAQFDKAQKRQAPDAKYALADEESVRESTDDINKQRRDTAKAQRAEDDNRLRKLMVHWAMRFVGAQLAVCDLVMIGYLIAEICQHHAIYPQVIVAWLGASLVEVIGILWVIARNLFPFHDKNRDKKAERHRKTEDQ</sequence>
<feature type="compositionally biased region" description="Basic and acidic residues" evidence="1">
    <location>
        <begin position="37"/>
        <end position="60"/>
    </location>
</feature>
<evidence type="ECO:0000256" key="1">
    <source>
        <dbReference type="SAM" id="MobiDB-lite"/>
    </source>
</evidence>
<comment type="caution">
    <text evidence="3">The sequence shown here is derived from an EMBL/GenBank/DDBJ whole genome shotgun (WGS) entry which is preliminary data.</text>
</comment>
<proteinExistence type="predicted"/>
<evidence type="ECO:0000256" key="2">
    <source>
        <dbReference type="SAM" id="Phobius"/>
    </source>
</evidence>
<dbReference type="OrthoDB" id="3243402at2"/>
<keyword evidence="4" id="KW-1185">Reference proteome</keyword>
<keyword evidence="2" id="KW-1133">Transmembrane helix</keyword>
<reference evidence="3 4" key="1">
    <citation type="submission" date="2014-03" db="EMBL/GenBank/DDBJ databases">
        <title>Genomics of Bifidobacteria.</title>
        <authorList>
            <person name="Ventura M."/>
            <person name="Milani C."/>
            <person name="Lugli G.A."/>
        </authorList>
    </citation>
    <scope>NUCLEOTIDE SEQUENCE [LARGE SCALE GENOMIC DNA]</scope>
    <source>
        <strain evidence="3 4">LMG 10738</strain>
    </source>
</reference>
<dbReference type="RefSeq" id="WP_033515059.1">
    <property type="nucleotide sequence ID" value="NZ_JGYV01000001.1"/>
</dbReference>
<gene>
    <name evidence="3" type="ORF">BCUN_0212</name>
</gene>
<organism evidence="3 4">
    <name type="scientific">Bifidobacterium cuniculi</name>
    <dbReference type="NCBI Taxonomy" id="1688"/>
    <lineage>
        <taxon>Bacteria</taxon>
        <taxon>Bacillati</taxon>
        <taxon>Actinomycetota</taxon>
        <taxon>Actinomycetes</taxon>
        <taxon>Bifidobacteriales</taxon>
        <taxon>Bifidobacteriaceae</taxon>
        <taxon>Bifidobacterium</taxon>
    </lineage>
</organism>
<feature type="region of interest" description="Disordered" evidence="1">
    <location>
        <begin position="20"/>
        <end position="60"/>
    </location>
</feature>
<evidence type="ECO:0000313" key="3">
    <source>
        <dbReference type="EMBL" id="KFI65717.1"/>
    </source>
</evidence>
<feature type="transmembrane region" description="Helical" evidence="2">
    <location>
        <begin position="72"/>
        <end position="94"/>
    </location>
</feature>
<dbReference type="EMBL" id="JGYV01000001">
    <property type="protein sequence ID" value="KFI65717.1"/>
    <property type="molecule type" value="Genomic_DNA"/>
</dbReference>
<evidence type="ECO:0000313" key="4">
    <source>
        <dbReference type="Proteomes" id="UP000029067"/>
    </source>
</evidence>
<dbReference type="AlphaFoldDB" id="A0A087B3W7"/>
<dbReference type="eggNOG" id="ENOG502ZTA4">
    <property type="taxonomic scope" value="Bacteria"/>
</dbReference>
<protein>
    <submittedName>
        <fullName evidence="3">Uncharacterized protein</fullName>
    </submittedName>
</protein>